<organism evidence="1 2">
    <name type="scientific">Aphis craccivora</name>
    <name type="common">Cowpea aphid</name>
    <dbReference type="NCBI Taxonomy" id="307492"/>
    <lineage>
        <taxon>Eukaryota</taxon>
        <taxon>Metazoa</taxon>
        <taxon>Ecdysozoa</taxon>
        <taxon>Arthropoda</taxon>
        <taxon>Hexapoda</taxon>
        <taxon>Insecta</taxon>
        <taxon>Pterygota</taxon>
        <taxon>Neoptera</taxon>
        <taxon>Paraneoptera</taxon>
        <taxon>Hemiptera</taxon>
        <taxon>Sternorrhyncha</taxon>
        <taxon>Aphidomorpha</taxon>
        <taxon>Aphidoidea</taxon>
        <taxon>Aphididae</taxon>
        <taxon>Aphidini</taxon>
        <taxon>Aphis</taxon>
        <taxon>Aphis</taxon>
    </lineage>
</organism>
<evidence type="ECO:0008006" key="3">
    <source>
        <dbReference type="Google" id="ProtNLM"/>
    </source>
</evidence>
<sequence length="246" mass="27611">MLSLPPHTSHRLQLLDVNFFGPLKAAFKRECDLYIKSHCLLFNKAYSCVAKIQKGISGFTSTGIVPMNPNIFTDEDYFAAVTLNCDDPINVIETPNTSKSTPQSSKNAVDSLVSPQISQGLVSIEELTPIPKKLPIKMVRRVTAKQHPTLITGTPMKDKLQEREKKKREFGSTKKDKISKRNLFDEFMDSDDESVDIMEICDDDSDDNINDGSEFDIGALVVEFGYTLIAVMQIHQKAIFVIYDID</sequence>
<gene>
    <name evidence="1" type="ORF">FWK35_00026266</name>
</gene>
<accession>A0A6G0VYN7</accession>
<evidence type="ECO:0000313" key="2">
    <source>
        <dbReference type="Proteomes" id="UP000478052"/>
    </source>
</evidence>
<dbReference type="EMBL" id="VUJU01010625">
    <property type="protein sequence ID" value="KAF0713585.1"/>
    <property type="molecule type" value="Genomic_DNA"/>
</dbReference>
<dbReference type="AlphaFoldDB" id="A0A6G0VYN7"/>
<keyword evidence="2" id="KW-1185">Reference proteome</keyword>
<protein>
    <recommendedName>
        <fullName evidence="3">DDE-1 domain-containing protein</fullName>
    </recommendedName>
</protein>
<evidence type="ECO:0000313" key="1">
    <source>
        <dbReference type="EMBL" id="KAF0713585.1"/>
    </source>
</evidence>
<comment type="caution">
    <text evidence="1">The sequence shown here is derived from an EMBL/GenBank/DDBJ whole genome shotgun (WGS) entry which is preliminary data.</text>
</comment>
<reference evidence="1 2" key="1">
    <citation type="submission" date="2019-08" db="EMBL/GenBank/DDBJ databases">
        <title>Whole genome of Aphis craccivora.</title>
        <authorList>
            <person name="Voronova N.V."/>
            <person name="Shulinski R.S."/>
            <person name="Bandarenka Y.V."/>
            <person name="Zhorov D.G."/>
            <person name="Warner D."/>
        </authorList>
    </citation>
    <scope>NUCLEOTIDE SEQUENCE [LARGE SCALE GENOMIC DNA]</scope>
    <source>
        <strain evidence="1">180601</strain>
        <tissue evidence="1">Whole Body</tissue>
    </source>
</reference>
<name>A0A6G0VYN7_APHCR</name>
<proteinExistence type="predicted"/>
<dbReference type="OrthoDB" id="8191755at2759"/>
<dbReference type="Proteomes" id="UP000478052">
    <property type="component" value="Unassembled WGS sequence"/>
</dbReference>